<dbReference type="InterPro" id="IPR045596">
    <property type="entry name" value="DUF6459"/>
</dbReference>
<keyword evidence="3" id="KW-1185">Reference proteome</keyword>
<name>A0ABS7FVU3_9ACTN</name>
<dbReference type="EMBL" id="JAIBOA010000012">
    <property type="protein sequence ID" value="MBW8484551.1"/>
    <property type="molecule type" value="Genomic_DNA"/>
</dbReference>
<accession>A0ABS7FVU3</accession>
<feature type="compositionally biased region" description="Pro residues" evidence="1">
    <location>
        <begin position="33"/>
        <end position="49"/>
    </location>
</feature>
<sequence length="170" mass="17588">MDPRRAAVPAVVPLPAPARPAPVRLVRAVAPSRPSPAPLRAVPPAPGGGPDPLSGEAVRDAVLAAVRLISEVVTGARPDRQLAGMALPEVRAGLAALRPPAGGRTRPPAVLRHWFQRPSPAAVEAGAVVDAGGHVHAIALRLELRRGRWCCTAVETTARRVPAPGRRLAA</sequence>
<gene>
    <name evidence="2" type="ORF">K1Y72_19365</name>
</gene>
<reference evidence="2 3" key="1">
    <citation type="submission" date="2021-07" db="EMBL/GenBank/DDBJ databases">
        <title>Actinomadura sp. PM05-2 isolated from lichen.</title>
        <authorList>
            <person name="Somphong A."/>
            <person name="Phongsopitanun W."/>
            <person name="Tanasupawat S."/>
            <person name="Peongsungnone V."/>
        </authorList>
    </citation>
    <scope>NUCLEOTIDE SEQUENCE [LARGE SCALE GENOMIC DNA]</scope>
    <source>
        <strain evidence="2 3">PM05-2</strain>
    </source>
</reference>
<protein>
    <submittedName>
        <fullName evidence="2">Uncharacterized protein</fullName>
    </submittedName>
</protein>
<evidence type="ECO:0000313" key="2">
    <source>
        <dbReference type="EMBL" id="MBW8484551.1"/>
    </source>
</evidence>
<proteinExistence type="predicted"/>
<dbReference type="RefSeq" id="WP_220167791.1">
    <property type="nucleotide sequence ID" value="NZ_JAIBOA010000012.1"/>
</dbReference>
<evidence type="ECO:0000256" key="1">
    <source>
        <dbReference type="SAM" id="MobiDB-lite"/>
    </source>
</evidence>
<comment type="caution">
    <text evidence="2">The sequence shown here is derived from an EMBL/GenBank/DDBJ whole genome shotgun (WGS) entry which is preliminary data.</text>
</comment>
<dbReference type="Pfam" id="PF20060">
    <property type="entry name" value="DUF6459"/>
    <property type="match status" value="1"/>
</dbReference>
<organism evidence="2 3">
    <name type="scientific">Actinomadura parmotrematis</name>
    <dbReference type="NCBI Taxonomy" id="2864039"/>
    <lineage>
        <taxon>Bacteria</taxon>
        <taxon>Bacillati</taxon>
        <taxon>Actinomycetota</taxon>
        <taxon>Actinomycetes</taxon>
        <taxon>Streptosporangiales</taxon>
        <taxon>Thermomonosporaceae</taxon>
        <taxon>Actinomadura</taxon>
    </lineage>
</organism>
<evidence type="ECO:0000313" key="3">
    <source>
        <dbReference type="Proteomes" id="UP000774570"/>
    </source>
</evidence>
<dbReference type="Proteomes" id="UP000774570">
    <property type="component" value="Unassembled WGS sequence"/>
</dbReference>
<feature type="region of interest" description="Disordered" evidence="1">
    <location>
        <begin position="32"/>
        <end position="53"/>
    </location>
</feature>